<organism evidence="4 5">
    <name type="scientific">Arabis alpina</name>
    <name type="common">Alpine rock-cress</name>
    <dbReference type="NCBI Taxonomy" id="50452"/>
    <lineage>
        <taxon>Eukaryota</taxon>
        <taxon>Viridiplantae</taxon>
        <taxon>Streptophyta</taxon>
        <taxon>Embryophyta</taxon>
        <taxon>Tracheophyta</taxon>
        <taxon>Spermatophyta</taxon>
        <taxon>Magnoliopsida</taxon>
        <taxon>eudicotyledons</taxon>
        <taxon>Gunneridae</taxon>
        <taxon>Pentapetalae</taxon>
        <taxon>rosids</taxon>
        <taxon>malvids</taxon>
        <taxon>Brassicales</taxon>
        <taxon>Brassicaceae</taxon>
        <taxon>Arabideae</taxon>
        <taxon>Arabis</taxon>
    </lineage>
</organism>
<dbReference type="InterPro" id="IPR043502">
    <property type="entry name" value="DNA/RNA_pol_sf"/>
</dbReference>
<dbReference type="Pfam" id="PF07727">
    <property type="entry name" value="RVT_2"/>
    <property type="match status" value="1"/>
</dbReference>
<evidence type="ECO:0000313" key="5">
    <source>
        <dbReference type="Proteomes" id="UP000029120"/>
    </source>
</evidence>
<evidence type="ECO:0008006" key="6">
    <source>
        <dbReference type="Google" id="ProtNLM"/>
    </source>
</evidence>
<dbReference type="EMBL" id="CM002874">
    <property type="protein sequence ID" value="KFK31542.1"/>
    <property type="molecule type" value="Genomic_DNA"/>
</dbReference>
<keyword evidence="5" id="KW-1185">Reference proteome</keyword>
<dbReference type="eggNOG" id="KOG0017">
    <property type="taxonomic scope" value="Eukaryota"/>
</dbReference>
<evidence type="ECO:0000259" key="3">
    <source>
        <dbReference type="Pfam" id="PF14244"/>
    </source>
</evidence>
<feature type="domain" description="Retrotransposon Copia-like N-terminal" evidence="3">
    <location>
        <begin position="74"/>
        <end position="121"/>
    </location>
</feature>
<feature type="region of interest" description="Disordered" evidence="1">
    <location>
        <begin position="225"/>
        <end position="244"/>
    </location>
</feature>
<gene>
    <name evidence="4" type="ordered locus">AALP_Aa6g125900</name>
</gene>
<dbReference type="InterPro" id="IPR013103">
    <property type="entry name" value="RVT_2"/>
</dbReference>
<sequence>MASRKLVIHRRNRRNLILRHLRSLAQLNLIMKLLAKFLDQSIDLKFIGSISNFSSDHFEISLSPDNIHSPYHLHSSDHLALVLVAEKLDGTNFGVWLVAMTTSLEAKNKLGFLDGSIVKPNENDRYYKIWCHCNSMLKSWLLNSVLKKIYTSILYFKDASEIWKDLHTRFHKSNLPRLYKLRHQVHSFLQGKVYNLLDQEDSQKLARLDKSNGLDASAFAVSQPHANFKPSPDQTHSSFNQSSGYQRKERPMCSFCGRVGHVVDLCYKKHGYPTGFKPKQRFEKQSSSMANITVGNYSTETSTASADELSNAQIQHLVSFLSNKLQTPSSTPTLEVHSVSVSSDLIPSTVCPISDSGATNHISHDRSSFSSFKPLTNTTVTLPNDILECTQELMIGMGRQVANLYFLDVESLCVPVQQPPMISSIPVEDEPSSSSSSVDILPYANVSIDVPEPSVQTSHRRIKQPAYLQDYHSMDEEIEALEGTQTWEIVSLPPDKVPIGCKWIYKLKYHSDGTLECHKARLVAKGYTQKERIDYNETFSLVVKLTTVKLILAIAAIHNLSLHQLDISNAFLNGDLDEEIYMKLPQGYATKQGDSLPPNAVCRLKKSLYGLKQASRQWFLKFSTTLTSLGFVQTYSDHTCFLKTSATLVYVDDILIACNNEPEVTLLKEQLKSHFKLRNLGPLRYFLGLEITRSSTGIQVCQRKYALDLLDDTRLLGARPFPVPMDSSVKLSATIGGELVDAEAYRRLVGRLMYLQITRPYITFAVNKLAQFFGAPRRAHQIALNRVLQYIKGTVG</sequence>
<feature type="compositionally biased region" description="Polar residues" evidence="1">
    <location>
        <begin position="232"/>
        <end position="244"/>
    </location>
</feature>
<reference evidence="5" key="1">
    <citation type="journal article" date="2015" name="Nat. Plants">
        <title>Genome expansion of Arabis alpina linked with retrotransposition and reduced symmetric DNA methylation.</title>
        <authorList>
            <person name="Willing E.M."/>
            <person name="Rawat V."/>
            <person name="Mandakova T."/>
            <person name="Maumus F."/>
            <person name="James G.V."/>
            <person name="Nordstroem K.J."/>
            <person name="Becker C."/>
            <person name="Warthmann N."/>
            <person name="Chica C."/>
            <person name="Szarzynska B."/>
            <person name="Zytnicki M."/>
            <person name="Albani M.C."/>
            <person name="Kiefer C."/>
            <person name="Bergonzi S."/>
            <person name="Castaings L."/>
            <person name="Mateos J.L."/>
            <person name="Berns M.C."/>
            <person name="Bujdoso N."/>
            <person name="Piofczyk T."/>
            <person name="de Lorenzo L."/>
            <person name="Barrero-Sicilia C."/>
            <person name="Mateos I."/>
            <person name="Piednoel M."/>
            <person name="Hagmann J."/>
            <person name="Chen-Min-Tao R."/>
            <person name="Iglesias-Fernandez R."/>
            <person name="Schuster S.C."/>
            <person name="Alonso-Blanco C."/>
            <person name="Roudier F."/>
            <person name="Carbonero P."/>
            <person name="Paz-Ares J."/>
            <person name="Davis S.J."/>
            <person name="Pecinka A."/>
            <person name="Quesneville H."/>
            <person name="Colot V."/>
            <person name="Lysak M.A."/>
            <person name="Weigel D."/>
            <person name="Coupland G."/>
            <person name="Schneeberger K."/>
        </authorList>
    </citation>
    <scope>NUCLEOTIDE SEQUENCE [LARGE SCALE GENOMIC DNA]</scope>
    <source>
        <strain evidence="5">cv. Pajares</strain>
    </source>
</reference>
<name>A0A087GNU0_ARAAL</name>
<dbReference type="Proteomes" id="UP000029120">
    <property type="component" value="Chromosome 6"/>
</dbReference>
<proteinExistence type="predicted"/>
<evidence type="ECO:0000259" key="2">
    <source>
        <dbReference type="Pfam" id="PF07727"/>
    </source>
</evidence>
<dbReference type="AlphaFoldDB" id="A0A087GNU0"/>
<dbReference type="SUPFAM" id="SSF56672">
    <property type="entry name" value="DNA/RNA polymerases"/>
    <property type="match status" value="1"/>
</dbReference>
<evidence type="ECO:0000256" key="1">
    <source>
        <dbReference type="SAM" id="MobiDB-lite"/>
    </source>
</evidence>
<dbReference type="Pfam" id="PF14244">
    <property type="entry name" value="Retrotran_gag_3"/>
    <property type="match status" value="1"/>
</dbReference>
<dbReference type="InterPro" id="IPR029472">
    <property type="entry name" value="Copia-like_N"/>
</dbReference>
<dbReference type="PANTHER" id="PTHR37610:SF40">
    <property type="entry name" value="OS01G0909600 PROTEIN"/>
    <property type="match status" value="1"/>
</dbReference>
<evidence type="ECO:0000313" key="4">
    <source>
        <dbReference type="EMBL" id="KFK31542.1"/>
    </source>
</evidence>
<protein>
    <recommendedName>
        <fullName evidence="6">Reverse transcriptase Ty1/copia-type domain-containing protein</fullName>
    </recommendedName>
</protein>
<dbReference type="OrthoDB" id="1103777at2759"/>
<accession>A0A087GNU0</accession>
<feature type="domain" description="Reverse transcriptase Ty1/copia-type" evidence="2">
    <location>
        <begin position="485"/>
        <end position="725"/>
    </location>
</feature>
<dbReference type="Gramene" id="KFK31542">
    <property type="protein sequence ID" value="KFK31542"/>
    <property type="gene ID" value="AALP_AA6G125900"/>
</dbReference>
<dbReference type="PANTHER" id="PTHR37610">
    <property type="entry name" value="CCHC-TYPE DOMAIN-CONTAINING PROTEIN"/>
    <property type="match status" value="1"/>
</dbReference>
<dbReference type="OMA" id="VACKETH"/>